<reference evidence="6" key="1">
    <citation type="submission" date="2023-06" db="EMBL/GenBank/DDBJ databases">
        <title>Genome sequence of Nocardioides sp. SOB44.</title>
        <authorList>
            <person name="Zhang G."/>
        </authorList>
    </citation>
    <scope>NUCLEOTIDE SEQUENCE</scope>
    <source>
        <strain evidence="6">SOB44</strain>
    </source>
</reference>
<feature type="region of interest" description="Disordered" evidence="4">
    <location>
        <begin position="47"/>
        <end position="78"/>
    </location>
</feature>
<feature type="region of interest" description="Disordered" evidence="4">
    <location>
        <begin position="231"/>
        <end position="274"/>
    </location>
</feature>
<dbReference type="PROSITE" id="PS50853">
    <property type="entry name" value="FN3"/>
    <property type="match status" value="6"/>
</dbReference>
<evidence type="ECO:0000256" key="2">
    <source>
        <dbReference type="ARBA" id="ARBA00023295"/>
    </source>
</evidence>
<keyword evidence="7" id="KW-1185">Reference proteome</keyword>
<evidence type="ECO:0000256" key="3">
    <source>
        <dbReference type="ARBA" id="ARBA00023326"/>
    </source>
</evidence>
<keyword evidence="3" id="KW-0119">Carbohydrate metabolism</keyword>
<dbReference type="CDD" id="cd00063">
    <property type="entry name" value="FN3"/>
    <property type="match status" value="5"/>
</dbReference>
<accession>A0ABT8TVF2</accession>
<feature type="domain" description="Fibronectin type-III" evidence="5">
    <location>
        <begin position="63"/>
        <end position="153"/>
    </location>
</feature>
<feature type="compositionally biased region" description="Polar residues" evidence="4">
    <location>
        <begin position="231"/>
        <end position="240"/>
    </location>
</feature>
<feature type="non-terminal residue" evidence="6">
    <location>
        <position position="1"/>
    </location>
</feature>
<keyword evidence="3" id="KW-0624">Polysaccharide degradation</keyword>
<feature type="domain" description="Fibronectin type-III" evidence="5">
    <location>
        <begin position="154"/>
        <end position="244"/>
    </location>
</feature>
<evidence type="ECO:0000313" key="7">
    <source>
        <dbReference type="Proteomes" id="UP001168363"/>
    </source>
</evidence>
<evidence type="ECO:0000259" key="5">
    <source>
        <dbReference type="PROSITE" id="PS50853"/>
    </source>
</evidence>
<name>A0ABT8TVF2_9ACTN</name>
<dbReference type="RefSeq" id="WP_302710144.1">
    <property type="nucleotide sequence ID" value="NZ_JAULSC010000032.1"/>
</dbReference>
<feature type="region of interest" description="Disordered" evidence="4">
    <location>
        <begin position="140"/>
        <end position="183"/>
    </location>
</feature>
<dbReference type="Proteomes" id="UP001168363">
    <property type="component" value="Unassembled WGS sequence"/>
</dbReference>
<dbReference type="InterPro" id="IPR003961">
    <property type="entry name" value="FN3_dom"/>
</dbReference>
<dbReference type="PANTHER" id="PTHR13817">
    <property type="entry name" value="TITIN"/>
    <property type="match status" value="1"/>
</dbReference>
<feature type="compositionally biased region" description="Polar residues" evidence="4">
    <location>
        <begin position="47"/>
        <end position="58"/>
    </location>
</feature>
<feature type="domain" description="Fibronectin type-III" evidence="5">
    <location>
        <begin position="339"/>
        <end position="432"/>
    </location>
</feature>
<sequence length="520" mass="52035">PVTGYTITSTPDAVSKTVPGDQTTATIGGLTNGTAYTFTVTATNAIGTSTASDPSNEVTPAGVPDTVTKPTATRGDKSATITWTKPSGNGSPVTGYTITSTPDAVSKTVPGDQTTATIGGLTNGTAYTFTVVATNAVGTSAASEKSNEVTPAGVPDTVTKPTATRGDKSATITWTKPPGNGSPVTGYTITSSPGGVSKSVDADTTTATIGGLNNGTTYTFTVVATNAIGTSTASDPSNEVTPAGVPDTVTKPSATRGDKSATITWTKPPGNGSPVTGYTITAAPGGATKTVPADTTSTTIGGLNNGTTYTFTVVATNAIGDSPASEPSNEVTPAAPATAPSAPANVTAAGGNASATVSWTAPDENNNSPVTGYTITSTPGGVSKSVTGDTTTATIDGLNNGTTYTFTVTATNAIGVSPASSASNEVTPAAPATVPDRVDKPQAKVKNRKVVIRWEPVGSNGSDLISYTVASNRGHLKTVPPGKTKVVFRKLKPGRYKFNVTATNNVGDSRSSRKVRVRVR</sequence>
<dbReference type="SUPFAM" id="SSF49265">
    <property type="entry name" value="Fibronectin type III"/>
    <property type="match status" value="3"/>
</dbReference>
<feature type="domain" description="Fibronectin type-III" evidence="5">
    <location>
        <begin position="245"/>
        <end position="337"/>
    </location>
</feature>
<comment type="caution">
    <text evidence="6">The sequence shown here is derived from an EMBL/GenBank/DDBJ whole genome shotgun (WGS) entry which is preliminary data.</text>
</comment>
<protein>
    <submittedName>
        <fullName evidence="6">Fibronectin type III domain-containing protein</fullName>
    </submittedName>
</protein>
<feature type="domain" description="Fibronectin type-III" evidence="5">
    <location>
        <begin position="434"/>
        <end position="520"/>
    </location>
</feature>
<evidence type="ECO:0000256" key="1">
    <source>
        <dbReference type="ARBA" id="ARBA00022737"/>
    </source>
</evidence>
<evidence type="ECO:0000256" key="4">
    <source>
        <dbReference type="SAM" id="MobiDB-lite"/>
    </source>
</evidence>
<dbReference type="Pfam" id="PF00041">
    <property type="entry name" value="fn3"/>
    <property type="match status" value="6"/>
</dbReference>
<feature type="region of interest" description="Disordered" evidence="4">
    <location>
        <begin position="321"/>
        <end position="350"/>
    </location>
</feature>
<dbReference type="InterPro" id="IPR013783">
    <property type="entry name" value="Ig-like_fold"/>
</dbReference>
<dbReference type="InterPro" id="IPR036116">
    <property type="entry name" value="FN3_sf"/>
</dbReference>
<dbReference type="PANTHER" id="PTHR13817:SF73">
    <property type="entry name" value="FIBRONECTIN TYPE-III DOMAIN-CONTAINING PROTEIN"/>
    <property type="match status" value="1"/>
</dbReference>
<dbReference type="EMBL" id="JAULSC010000032">
    <property type="protein sequence ID" value="MDO3397941.1"/>
    <property type="molecule type" value="Genomic_DNA"/>
</dbReference>
<keyword evidence="2" id="KW-0378">Hydrolase</keyword>
<organism evidence="6 7">
    <name type="scientific">Nocardioides cremeus</name>
    <dbReference type="NCBI Taxonomy" id="3058044"/>
    <lineage>
        <taxon>Bacteria</taxon>
        <taxon>Bacillati</taxon>
        <taxon>Actinomycetota</taxon>
        <taxon>Actinomycetes</taxon>
        <taxon>Propionibacteriales</taxon>
        <taxon>Nocardioidaceae</taxon>
        <taxon>Nocardioides</taxon>
    </lineage>
</organism>
<dbReference type="InterPro" id="IPR050964">
    <property type="entry name" value="Striated_Muscle_Regulatory"/>
</dbReference>
<dbReference type="SMART" id="SM00060">
    <property type="entry name" value="FN3"/>
    <property type="match status" value="6"/>
</dbReference>
<dbReference type="Gene3D" id="2.60.40.10">
    <property type="entry name" value="Immunoglobulins"/>
    <property type="match status" value="6"/>
</dbReference>
<keyword evidence="2" id="KW-0326">Glycosidase</keyword>
<gene>
    <name evidence="6" type="ORF">QWJ41_19610</name>
</gene>
<keyword evidence="1" id="KW-0677">Repeat</keyword>
<feature type="domain" description="Fibronectin type-III" evidence="5">
    <location>
        <begin position="1"/>
        <end position="62"/>
    </location>
</feature>
<dbReference type="PRINTS" id="PR00014">
    <property type="entry name" value="FNTYPEIII"/>
</dbReference>
<feature type="region of interest" description="Disordered" evidence="4">
    <location>
        <begin position="418"/>
        <end position="437"/>
    </location>
</feature>
<evidence type="ECO:0000313" key="6">
    <source>
        <dbReference type="EMBL" id="MDO3397941.1"/>
    </source>
</evidence>
<feature type="compositionally biased region" description="Low complexity" evidence="4">
    <location>
        <begin position="332"/>
        <end position="349"/>
    </location>
</feature>
<proteinExistence type="predicted"/>